<evidence type="ECO:0008006" key="4">
    <source>
        <dbReference type="Google" id="ProtNLM"/>
    </source>
</evidence>
<keyword evidence="3" id="KW-1185">Reference proteome</keyword>
<comment type="caution">
    <text evidence="2">The sequence shown here is derived from an EMBL/GenBank/DDBJ whole genome shotgun (WGS) entry which is preliminary data.</text>
</comment>
<organism evidence="2 3">
    <name type="scientific">Zizania palustris</name>
    <name type="common">Northern wild rice</name>
    <dbReference type="NCBI Taxonomy" id="103762"/>
    <lineage>
        <taxon>Eukaryota</taxon>
        <taxon>Viridiplantae</taxon>
        <taxon>Streptophyta</taxon>
        <taxon>Embryophyta</taxon>
        <taxon>Tracheophyta</taxon>
        <taxon>Spermatophyta</taxon>
        <taxon>Magnoliopsida</taxon>
        <taxon>Liliopsida</taxon>
        <taxon>Poales</taxon>
        <taxon>Poaceae</taxon>
        <taxon>BOP clade</taxon>
        <taxon>Oryzoideae</taxon>
        <taxon>Oryzeae</taxon>
        <taxon>Zizaniinae</taxon>
        <taxon>Zizania</taxon>
    </lineage>
</organism>
<keyword evidence="1" id="KW-0732">Signal</keyword>
<reference evidence="2" key="1">
    <citation type="journal article" date="2021" name="bioRxiv">
        <title>Whole Genome Assembly and Annotation of Northern Wild Rice, Zizania palustris L., Supports a Whole Genome Duplication in the Zizania Genus.</title>
        <authorList>
            <person name="Haas M."/>
            <person name="Kono T."/>
            <person name="Macchietto M."/>
            <person name="Millas R."/>
            <person name="McGilp L."/>
            <person name="Shao M."/>
            <person name="Duquette J."/>
            <person name="Hirsch C.N."/>
            <person name="Kimball J."/>
        </authorList>
    </citation>
    <scope>NUCLEOTIDE SEQUENCE</scope>
    <source>
        <tissue evidence="2">Fresh leaf tissue</tissue>
    </source>
</reference>
<name>A0A8J5RED3_ZIZPA</name>
<proteinExistence type="predicted"/>
<evidence type="ECO:0000256" key="1">
    <source>
        <dbReference type="SAM" id="SignalP"/>
    </source>
</evidence>
<reference evidence="2" key="2">
    <citation type="submission" date="2021-02" db="EMBL/GenBank/DDBJ databases">
        <authorList>
            <person name="Kimball J.A."/>
            <person name="Haas M.W."/>
            <person name="Macchietto M."/>
            <person name="Kono T."/>
            <person name="Duquette J."/>
            <person name="Shao M."/>
        </authorList>
    </citation>
    <scope>NUCLEOTIDE SEQUENCE</scope>
    <source>
        <tissue evidence="2">Fresh leaf tissue</tissue>
    </source>
</reference>
<accession>A0A8J5RED3</accession>
<feature type="signal peptide" evidence="1">
    <location>
        <begin position="1"/>
        <end position="22"/>
    </location>
</feature>
<protein>
    <recommendedName>
        <fullName evidence="4">Secreted protein</fullName>
    </recommendedName>
</protein>
<dbReference type="Proteomes" id="UP000729402">
    <property type="component" value="Unassembled WGS sequence"/>
</dbReference>
<dbReference type="AlphaFoldDB" id="A0A8J5RED3"/>
<feature type="chain" id="PRO_5035328167" description="Secreted protein" evidence="1">
    <location>
        <begin position="23"/>
        <end position="102"/>
    </location>
</feature>
<evidence type="ECO:0000313" key="3">
    <source>
        <dbReference type="Proteomes" id="UP000729402"/>
    </source>
</evidence>
<dbReference type="EMBL" id="JAAALK010000288">
    <property type="protein sequence ID" value="KAG8052031.1"/>
    <property type="molecule type" value="Genomic_DNA"/>
</dbReference>
<gene>
    <name evidence="2" type="ORF">GUJ93_ZPchr0001g33052</name>
</gene>
<sequence length="102" mass="11390">MSPSRPLTSVLLGLFLSDATLGWGFGWVQASSGFVKSRKASSSKLKLDYSRTPTSRLFQLKLKPRRELTISPAIDAHGFEWLLRVERGGFYGAPFIFIVGKR</sequence>
<evidence type="ECO:0000313" key="2">
    <source>
        <dbReference type="EMBL" id="KAG8052031.1"/>
    </source>
</evidence>